<keyword evidence="10" id="KW-1185">Reference proteome</keyword>
<dbReference type="InterPro" id="IPR017441">
    <property type="entry name" value="Protein_kinase_ATP_BS"/>
</dbReference>
<feature type="domain" description="Protein kinase" evidence="8">
    <location>
        <begin position="136"/>
        <end position="476"/>
    </location>
</feature>
<dbReference type="GO" id="GO:0004674">
    <property type="term" value="F:protein serine/threonine kinase activity"/>
    <property type="evidence" value="ECO:0007669"/>
    <property type="project" value="UniProtKB-KW"/>
</dbReference>
<dbReference type="Proteomes" id="UP001179952">
    <property type="component" value="Unassembled WGS sequence"/>
</dbReference>
<keyword evidence="4 9" id="KW-0418">Kinase</keyword>
<sequence length="804" mass="89937">MAQGNGGVVDEPRIECKMKEAAAAVEGVTCARSPGTTCRGAFCRYMLPAPDGVPSQRLNNSRNITKKSLVTRLTQEILQTYITCNPTLKYNEALTPKKFLTEPSDGALNDGYDNENSDLILFVNLILVNEDTQQRYVIKDILGKGTFAQVAMCWVPETNSYVAVKVIKNQQAYCQQALVEVLMLRRLNHQFGPDDTHHIVRMFDHFIFKDHLCISFEMLGPNLYDLIKRNQFKGLSLSTVQLFAKQILHGLVLLKEAGIIHCDLKPENILISTRAKPPEIKIIDLGSACYEGRTVYSYIQSRHYRSPEVLVGYPYNAAIDMWSFGCIIAELFLGLPLFPGVSEYDVLKRMMELLGGQPPNDILAGGNKTSKFFKNCVDVHVMDNRAPSEIPSYQTLTEQEYEARELKKPEIGRNYFKYNKFDDIIMKYPYRRNLNEEDIYKETLIRSALIDLLRGLLEFDPKKRWSPLQASRHPFITGESFICPYRPVPVTPHVDIVHKVEVNVKREGGHWLKGGVSLPGHHADGPHCGCPESIPQRHVGSSCSLHSVNSVPRSSKQRCANGITSVLTSTESHNYSASHVISSDVAASSSIEVLNDEPTISSLSMDPEDLGPHYSDEEHLGYDDSSHAAGVINGLHHAHATESTTFYSDEHLPEDDDPEVNSLAAGVTKDPAYDTKSATPTNLDRYFCGSNQSYTSTSYDSTNQRKQGPSEAFSHPEDNPPDHNMHGSHVPSFIPYHISHLPQNSLSHFEQQSFLSFNQTRSYFYHGGHNLFQQTRPICNTLSSLSPARSTFSTGTTWGNLQGS</sequence>
<feature type="binding site" evidence="6">
    <location>
        <position position="165"/>
    </location>
    <ligand>
        <name>ATP</name>
        <dbReference type="ChEBI" id="CHEBI:30616"/>
    </ligand>
</feature>
<evidence type="ECO:0000259" key="8">
    <source>
        <dbReference type="PROSITE" id="PS50011"/>
    </source>
</evidence>
<evidence type="ECO:0000256" key="6">
    <source>
        <dbReference type="PROSITE-ProRule" id="PRU10141"/>
    </source>
</evidence>
<dbReference type="AlphaFoldDB" id="A0AAV9ACP6"/>
<dbReference type="SUPFAM" id="SSF56112">
    <property type="entry name" value="Protein kinase-like (PK-like)"/>
    <property type="match status" value="1"/>
</dbReference>
<dbReference type="PANTHER" id="PTHR24058">
    <property type="entry name" value="DUAL SPECIFICITY PROTEIN KINASE"/>
    <property type="match status" value="1"/>
</dbReference>
<evidence type="ECO:0000256" key="4">
    <source>
        <dbReference type="ARBA" id="ARBA00022777"/>
    </source>
</evidence>
<keyword evidence="3 6" id="KW-0547">Nucleotide-binding</keyword>
<dbReference type="CDD" id="cd14212">
    <property type="entry name" value="PKc_YAK1"/>
    <property type="match status" value="1"/>
</dbReference>
<feature type="region of interest" description="Disordered" evidence="7">
    <location>
        <begin position="598"/>
        <end position="627"/>
    </location>
</feature>
<dbReference type="GO" id="GO:0005524">
    <property type="term" value="F:ATP binding"/>
    <property type="evidence" value="ECO:0007669"/>
    <property type="project" value="UniProtKB-UniRule"/>
</dbReference>
<keyword evidence="1" id="KW-0723">Serine/threonine-protein kinase</keyword>
<proteinExistence type="predicted"/>
<dbReference type="Pfam" id="PF00069">
    <property type="entry name" value="Pkinase"/>
    <property type="match status" value="1"/>
</dbReference>
<dbReference type="Gene3D" id="3.30.200.20">
    <property type="entry name" value="Phosphorylase Kinase, domain 1"/>
    <property type="match status" value="1"/>
</dbReference>
<comment type="caution">
    <text evidence="9">The sequence shown here is derived from an EMBL/GenBank/DDBJ whole genome shotgun (WGS) entry which is preliminary data.</text>
</comment>
<evidence type="ECO:0000256" key="7">
    <source>
        <dbReference type="SAM" id="MobiDB-lite"/>
    </source>
</evidence>
<dbReference type="EMBL" id="JAUJYN010000010">
    <property type="protein sequence ID" value="KAK1262004.1"/>
    <property type="molecule type" value="Genomic_DNA"/>
</dbReference>
<protein>
    <submittedName>
        <fullName evidence="9">Serine/threonine-protein kinase AFC1</fullName>
    </submittedName>
</protein>
<feature type="region of interest" description="Disordered" evidence="7">
    <location>
        <begin position="695"/>
        <end position="727"/>
    </location>
</feature>
<reference evidence="9" key="2">
    <citation type="submission" date="2023-06" db="EMBL/GenBank/DDBJ databases">
        <authorList>
            <person name="Ma L."/>
            <person name="Liu K.-W."/>
            <person name="Li Z."/>
            <person name="Hsiao Y.-Y."/>
            <person name="Qi Y."/>
            <person name="Fu T."/>
            <person name="Tang G."/>
            <person name="Zhang D."/>
            <person name="Sun W.-H."/>
            <person name="Liu D.-K."/>
            <person name="Li Y."/>
            <person name="Chen G.-Z."/>
            <person name="Liu X.-D."/>
            <person name="Liao X.-Y."/>
            <person name="Jiang Y.-T."/>
            <person name="Yu X."/>
            <person name="Hao Y."/>
            <person name="Huang J."/>
            <person name="Zhao X.-W."/>
            <person name="Ke S."/>
            <person name="Chen Y.-Y."/>
            <person name="Wu W.-L."/>
            <person name="Hsu J.-L."/>
            <person name="Lin Y.-F."/>
            <person name="Huang M.-D."/>
            <person name="Li C.-Y."/>
            <person name="Huang L."/>
            <person name="Wang Z.-W."/>
            <person name="Zhao X."/>
            <person name="Zhong W.-Y."/>
            <person name="Peng D.-H."/>
            <person name="Ahmad S."/>
            <person name="Lan S."/>
            <person name="Zhang J.-S."/>
            <person name="Tsai W.-C."/>
            <person name="Van De Peer Y."/>
            <person name="Liu Z.-J."/>
        </authorList>
    </citation>
    <scope>NUCLEOTIDE SEQUENCE</scope>
    <source>
        <strain evidence="9">SCP</strain>
        <tissue evidence="9">Leaves</tissue>
    </source>
</reference>
<dbReference type="InterPro" id="IPR011009">
    <property type="entry name" value="Kinase-like_dom_sf"/>
</dbReference>
<keyword evidence="5 6" id="KW-0067">ATP-binding</keyword>
<keyword evidence="2" id="KW-0808">Transferase</keyword>
<dbReference type="PROSITE" id="PS00108">
    <property type="entry name" value="PROTEIN_KINASE_ST"/>
    <property type="match status" value="1"/>
</dbReference>
<organism evidence="9 10">
    <name type="scientific">Acorus gramineus</name>
    <name type="common">Dwarf sweet flag</name>
    <dbReference type="NCBI Taxonomy" id="55184"/>
    <lineage>
        <taxon>Eukaryota</taxon>
        <taxon>Viridiplantae</taxon>
        <taxon>Streptophyta</taxon>
        <taxon>Embryophyta</taxon>
        <taxon>Tracheophyta</taxon>
        <taxon>Spermatophyta</taxon>
        <taxon>Magnoliopsida</taxon>
        <taxon>Liliopsida</taxon>
        <taxon>Acoraceae</taxon>
        <taxon>Acorus</taxon>
    </lineage>
</organism>
<gene>
    <name evidence="9" type="ORF">QJS04_geneDACA008986</name>
</gene>
<feature type="compositionally biased region" description="Basic and acidic residues" evidence="7">
    <location>
        <begin position="714"/>
        <end position="725"/>
    </location>
</feature>
<dbReference type="PANTHER" id="PTHR24058:SF17">
    <property type="entry name" value="HOMEODOMAIN INTERACTING PROTEIN KINASE, ISOFORM D"/>
    <property type="match status" value="1"/>
</dbReference>
<dbReference type="GO" id="GO:0005737">
    <property type="term" value="C:cytoplasm"/>
    <property type="evidence" value="ECO:0007669"/>
    <property type="project" value="TreeGrafter"/>
</dbReference>
<reference evidence="9" key="1">
    <citation type="journal article" date="2023" name="Nat. Commun.">
        <title>Diploid and tetraploid genomes of Acorus and the evolution of monocots.</title>
        <authorList>
            <person name="Ma L."/>
            <person name="Liu K.W."/>
            <person name="Li Z."/>
            <person name="Hsiao Y.Y."/>
            <person name="Qi Y."/>
            <person name="Fu T."/>
            <person name="Tang G.D."/>
            <person name="Zhang D."/>
            <person name="Sun W.H."/>
            <person name="Liu D.K."/>
            <person name="Li Y."/>
            <person name="Chen G.Z."/>
            <person name="Liu X.D."/>
            <person name="Liao X.Y."/>
            <person name="Jiang Y.T."/>
            <person name="Yu X."/>
            <person name="Hao Y."/>
            <person name="Huang J."/>
            <person name="Zhao X.W."/>
            <person name="Ke S."/>
            <person name="Chen Y.Y."/>
            <person name="Wu W.L."/>
            <person name="Hsu J.L."/>
            <person name="Lin Y.F."/>
            <person name="Huang M.D."/>
            <person name="Li C.Y."/>
            <person name="Huang L."/>
            <person name="Wang Z.W."/>
            <person name="Zhao X."/>
            <person name="Zhong W.Y."/>
            <person name="Peng D.H."/>
            <person name="Ahmad S."/>
            <person name="Lan S."/>
            <person name="Zhang J.S."/>
            <person name="Tsai W.C."/>
            <person name="Van de Peer Y."/>
            <person name="Liu Z.J."/>
        </authorList>
    </citation>
    <scope>NUCLEOTIDE SEQUENCE</scope>
    <source>
        <strain evidence="9">SCP</strain>
    </source>
</reference>
<dbReference type="Gene3D" id="1.10.510.10">
    <property type="entry name" value="Transferase(Phosphotransferase) domain 1"/>
    <property type="match status" value="1"/>
</dbReference>
<evidence type="ECO:0000256" key="2">
    <source>
        <dbReference type="ARBA" id="ARBA00022679"/>
    </source>
</evidence>
<dbReference type="SMART" id="SM00220">
    <property type="entry name" value="S_TKc"/>
    <property type="match status" value="1"/>
</dbReference>
<evidence type="ECO:0000313" key="10">
    <source>
        <dbReference type="Proteomes" id="UP001179952"/>
    </source>
</evidence>
<feature type="compositionally biased region" description="Polar residues" evidence="7">
    <location>
        <begin position="695"/>
        <end position="707"/>
    </location>
</feature>
<feature type="compositionally biased region" description="Basic and acidic residues" evidence="7">
    <location>
        <begin position="610"/>
        <end position="626"/>
    </location>
</feature>
<dbReference type="InterPro" id="IPR050494">
    <property type="entry name" value="Ser_Thr_dual-spec_kinase"/>
</dbReference>
<evidence type="ECO:0000256" key="5">
    <source>
        <dbReference type="ARBA" id="ARBA00022840"/>
    </source>
</evidence>
<accession>A0AAV9ACP6</accession>
<dbReference type="InterPro" id="IPR000719">
    <property type="entry name" value="Prot_kinase_dom"/>
</dbReference>
<dbReference type="PROSITE" id="PS50011">
    <property type="entry name" value="PROTEIN_KINASE_DOM"/>
    <property type="match status" value="1"/>
</dbReference>
<evidence type="ECO:0000313" key="9">
    <source>
        <dbReference type="EMBL" id="KAK1262004.1"/>
    </source>
</evidence>
<evidence type="ECO:0000256" key="3">
    <source>
        <dbReference type="ARBA" id="ARBA00022741"/>
    </source>
</evidence>
<name>A0AAV9ACP6_ACOGR</name>
<dbReference type="GO" id="GO:0004713">
    <property type="term" value="F:protein tyrosine kinase activity"/>
    <property type="evidence" value="ECO:0007669"/>
    <property type="project" value="TreeGrafter"/>
</dbReference>
<dbReference type="PROSITE" id="PS00107">
    <property type="entry name" value="PROTEIN_KINASE_ATP"/>
    <property type="match status" value="1"/>
</dbReference>
<evidence type="ECO:0000256" key="1">
    <source>
        <dbReference type="ARBA" id="ARBA00022527"/>
    </source>
</evidence>
<dbReference type="InterPro" id="IPR008271">
    <property type="entry name" value="Ser/Thr_kinase_AS"/>
</dbReference>